<sequence>MTGVFENRDIANTIISIKQQTGQNELVLVIDPSSTGLANLVKAKTVIGKPGAPSKIHIIET</sequence>
<organism evidence="1 2">
    <name type="scientific">Staphylococcus pasteuri_A</name>
    <dbReference type="NCBI Taxonomy" id="3062664"/>
    <lineage>
        <taxon>Bacteria</taxon>
        <taxon>Bacillati</taxon>
        <taxon>Bacillota</taxon>
        <taxon>Bacilli</taxon>
        <taxon>Bacillales</taxon>
        <taxon>Staphylococcaceae</taxon>
        <taxon>Staphylococcus</taxon>
    </lineage>
</organism>
<name>A0AAW7YWH9_9STAP</name>
<evidence type="ECO:0000313" key="1">
    <source>
        <dbReference type="EMBL" id="MDO6575514.1"/>
    </source>
</evidence>
<evidence type="ECO:0000313" key="2">
    <source>
        <dbReference type="Proteomes" id="UP001170310"/>
    </source>
</evidence>
<keyword evidence="2" id="KW-1185">Reference proteome</keyword>
<proteinExistence type="predicted"/>
<accession>A0AAW7YWH9</accession>
<reference evidence="1" key="1">
    <citation type="submission" date="2023-07" db="EMBL/GenBank/DDBJ databases">
        <title>Genome content predicts the carbon catabolic preferences of heterotrophic bacteria.</title>
        <authorList>
            <person name="Gralka M."/>
        </authorList>
    </citation>
    <scope>NUCLEOTIDE SEQUENCE</scope>
    <source>
        <strain evidence="1">E2R20</strain>
    </source>
</reference>
<dbReference type="EMBL" id="JAUOQO010000794">
    <property type="protein sequence ID" value="MDO6575514.1"/>
    <property type="molecule type" value="Genomic_DNA"/>
</dbReference>
<feature type="non-terminal residue" evidence="1">
    <location>
        <position position="61"/>
    </location>
</feature>
<gene>
    <name evidence="1" type="ORF">Q4528_15480</name>
</gene>
<dbReference type="AlphaFoldDB" id="A0AAW7YWH9"/>
<protein>
    <submittedName>
        <fullName evidence="1">Uncharacterized protein</fullName>
    </submittedName>
</protein>
<dbReference type="Proteomes" id="UP001170310">
    <property type="component" value="Unassembled WGS sequence"/>
</dbReference>
<comment type="caution">
    <text evidence="1">The sequence shown here is derived from an EMBL/GenBank/DDBJ whole genome shotgun (WGS) entry which is preliminary data.</text>
</comment>